<proteinExistence type="predicted"/>
<dbReference type="SUPFAM" id="SSF63829">
    <property type="entry name" value="Calcium-dependent phosphotriesterase"/>
    <property type="match status" value="1"/>
</dbReference>
<dbReference type="STRING" id="1915.SLINC_7439"/>
<dbReference type="KEGG" id="sls:SLINC_7439"/>
<evidence type="ECO:0000313" key="1">
    <source>
        <dbReference type="EMBL" id="ANS69663.1"/>
    </source>
</evidence>
<dbReference type="EMBL" id="CP016438">
    <property type="protein sequence ID" value="ANS69663.1"/>
    <property type="molecule type" value="Genomic_DNA"/>
</dbReference>
<organism evidence="1 2">
    <name type="scientific">Streptomyces lincolnensis</name>
    <dbReference type="NCBI Taxonomy" id="1915"/>
    <lineage>
        <taxon>Bacteria</taxon>
        <taxon>Bacillati</taxon>
        <taxon>Actinomycetota</taxon>
        <taxon>Actinomycetes</taxon>
        <taxon>Kitasatosporales</taxon>
        <taxon>Streptomycetaceae</taxon>
        <taxon>Streptomyces</taxon>
    </lineage>
</organism>
<name>A0A1B1MM92_STRLN</name>
<dbReference type="PATRIC" id="fig|1915.4.peg.8188"/>
<dbReference type="InterPro" id="IPR011042">
    <property type="entry name" value="6-blade_b-propeller_TolB-like"/>
</dbReference>
<evidence type="ECO:0000313" key="2">
    <source>
        <dbReference type="Proteomes" id="UP000092598"/>
    </source>
</evidence>
<dbReference type="AlphaFoldDB" id="A0A1B1MM92"/>
<sequence length="317" mass="33310">MGARQVGSLQTGGESVRRAVRRRDRLFLGVKGLNRQHRAEDPFLDGAGFTKRSTFSTCRSPAIGPTTMAGSKGSPTGTAGSWPKEFSLPNGWGPERVAIGSAPYAYFGSIATGGVYRVDLTRGKGKVVHRGLGRMTVGLKADSWGRLFPAGGSSGELRVVDAHSGALLANHVVAGENSFVNDVLLTRDAAWFTESFSAQLFKLPLGRKGRIGAPESLTLSGDWAQSGFTSNGISLTPEGSALLVTNAAADGGSLMHVNPRTGVARKVDLGDTTLPSGDGLVLIGRRLQGSAYLPNSRFTTPDREENAPYNAVSVPLV</sequence>
<dbReference type="Gene3D" id="2.120.10.30">
    <property type="entry name" value="TolB, C-terminal domain"/>
    <property type="match status" value="1"/>
</dbReference>
<accession>A0A1B1MM92</accession>
<protein>
    <submittedName>
        <fullName evidence="1">Uncharacterized protein</fullName>
    </submittedName>
</protein>
<gene>
    <name evidence="1" type="ORF">SLINC_7439</name>
</gene>
<reference evidence="1 2" key="1">
    <citation type="submission" date="2016-07" db="EMBL/GenBank/DDBJ databases">
        <title>Enhancement of antibiotic productionsby engineered nitrateutilization in actinobacteria.</title>
        <authorList>
            <person name="Meng S.C."/>
        </authorList>
    </citation>
    <scope>NUCLEOTIDE SEQUENCE [LARGE SCALE GENOMIC DNA]</scope>
    <source>
        <strain evidence="1 2">NRRL 2936</strain>
    </source>
</reference>
<keyword evidence="2" id="KW-1185">Reference proteome</keyword>
<dbReference type="Proteomes" id="UP000092598">
    <property type="component" value="Chromosome"/>
</dbReference>